<keyword evidence="1" id="KW-0479">Metal-binding</keyword>
<evidence type="ECO:0000313" key="6">
    <source>
        <dbReference type="Proteomes" id="UP000694397"/>
    </source>
</evidence>
<dbReference type="PROSITE" id="PS00018">
    <property type="entry name" value="EF_HAND_1"/>
    <property type="match status" value="1"/>
</dbReference>
<accession>A0A8C9V1P4</accession>
<dbReference type="SMART" id="SM01394">
    <property type="entry name" value="S_100"/>
    <property type="match status" value="1"/>
</dbReference>
<dbReference type="InterPro" id="IPR018247">
    <property type="entry name" value="EF_Hand_1_Ca_BS"/>
</dbReference>
<evidence type="ECO:0000256" key="1">
    <source>
        <dbReference type="ARBA" id="ARBA00022723"/>
    </source>
</evidence>
<feature type="compositionally biased region" description="Basic residues" evidence="3">
    <location>
        <begin position="62"/>
        <end position="80"/>
    </location>
</feature>
<dbReference type="GeneTree" id="ENSGT01120000272025"/>
<reference evidence="5 6" key="1">
    <citation type="submission" date="2019-04" db="EMBL/GenBank/DDBJ databases">
        <authorList>
            <consortium name="Wellcome Sanger Institute Data Sharing"/>
        </authorList>
    </citation>
    <scope>NUCLEOTIDE SEQUENCE [LARGE SCALE GENOMIC DNA]</scope>
</reference>
<dbReference type="Pfam" id="PF01023">
    <property type="entry name" value="S_100"/>
    <property type="match status" value="1"/>
</dbReference>
<dbReference type="Proteomes" id="UP000694397">
    <property type="component" value="Chromosome 23"/>
</dbReference>
<dbReference type="InterPro" id="IPR011992">
    <property type="entry name" value="EF-hand-dom_pair"/>
</dbReference>
<dbReference type="GO" id="GO:0048471">
    <property type="term" value="C:perinuclear region of cytoplasm"/>
    <property type="evidence" value="ECO:0007669"/>
    <property type="project" value="TreeGrafter"/>
</dbReference>
<feature type="domain" description="EF-hand" evidence="4">
    <location>
        <begin position="157"/>
        <end position="192"/>
    </location>
</feature>
<dbReference type="PROSITE" id="PS50222">
    <property type="entry name" value="EF_HAND_2"/>
    <property type="match status" value="1"/>
</dbReference>
<gene>
    <name evidence="5" type="primary">LOC108942526</name>
</gene>
<dbReference type="InterPro" id="IPR013787">
    <property type="entry name" value="S100_Ca-bd_sub"/>
</dbReference>
<dbReference type="GO" id="GO:0005615">
    <property type="term" value="C:extracellular space"/>
    <property type="evidence" value="ECO:0007669"/>
    <property type="project" value="TreeGrafter"/>
</dbReference>
<dbReference type="AlphaFoldDB" id="A0A8C9V1P4"/>
<dbReference type="InterPro" id="IPR002048">
    <property type="entry name" value="EF_hand_dom"/>
</dbReference>
<reference evidence="5" key="2">
    <citation type="submission" date="2025-08" db="UniProtKB">
        <authorList>
            <consortium name="Ensembl"/>
        </authorList>
    </citation>
    <scope>IDENTIFICATION</scope>
</reference>
<evidence type="ECO:0000313" key="5">
    <source>
        <dbReference type="Ensembl" id="ENSSFOP00015015496.2"/>
    </source>
</evidence>
<evidence type="ECO:0000256" key="3">
    <source>
        <dbReference type="SAM" id="MobiDB-lite"/>
    </source>
</evidence>
<dbReference type="GO" id="GO:0048306">
    <property type="term" value="F:calcium-dependent protein binding"/>
    <property type="evidence" value="ECO:0007669"/>
    <property type="project" value="TreeGrafter"/>
</dbReference>
<proteinExistence type="predicted"/>
<evidence type="ECO:0000256" key="2">
    <source>
        <dbReference type="ARBA" id="ARBA00022837"/>
    </source>
</evidence>
<protein>
    <recommendedName>
        <fullName evidence="4">EF-hand domain-containing protein</fullName>
    </recommendedName>
</protein>
<dbReference type="PANTHER" id="PTHR11639:SF115">
    <property type="entry name" value="S100 CALCIUM-BINDING PROTEIN U-RELATED"/>
    <property type="match status" value="1"/>
</dbReference>
<dbReference type="SUPFAM" id="SSF47473">
    <property type="entry name" value="EF-hand"/>
    <property type="match status" value="1"/>
</dbReference>
<dbReference type="Gene3D" id="1.10.238.10">
    <property type="entry name" value="EF-hand"/>
    <property type="match status" value="1"/>
</dbReference>
<keyword evidence="6" id="KW-1185">Reference proteome</keyword>
<dbReference type="GO" id="GO:0005509">
    <property type="term" value="F:calcium ion binding"/>
    <property type="evidence" value="ECO:0007669"/>
    <property type="project" value="InterPro"/>
</dbReference>
<reference evidence="5" key="3">
    <citation type="submission" date="2025-09" db="UniProtKB">
        <authorList>
            <consortium name="Ensembl"/>
        </authorList>
    </citation>
    <scope>IDENTIFICATION</scope>
</reference>
<keyword evidence="2" id="KW-0106">Calcium</keyword>
<dbReference type="PANTHER" id="PTHR11639">
    <property type="entry name" value="S100 CALCIUM-BINDING PROTEIN"/>
    <property type="match status" value="1"/>
</dbReference>
<feature type="region of interest" description="Disordered" evidence="3">
    <location>
        <begin position="61"/>
        <end position="80"/>
    </location>
</feature>
<dbReference type="Ensembl" id="ENSSFOT00015015678.2">
    <property type="protein sequence ID" value="ENSSFOP00015015496.2"/>
    <property type="gene ID" value="ENSSFOG00015010003.2"/>
</dbReference>
<sequence length="213" mass="24053">VCVCVCVYLHQRVFVIPFSASVSVCRNTPRGAVEGSRGNKEIAEEIPRHFGLAASFIAGRERHTRKAQKDTKRHKKIQQRYKKETRQIQQRYKKTEERGSKAGNGQFAAFQVKKMESAISTIVKVYMKSSKGKGSLGDKDFQKLVKSQLSNIMMGTENSEAIKEMRKGLDANQDNKVSFEEFMQLMGYLANALSQQRTLGKEAVQEEEQEAAP</sequence>
<name>A0A8C9V1P4_SCLFO</name>
<organism evidence="5 6">
    <name type="scientific">Scleropages formosus</name>
    <name type="common">Asian bonytongue</name>
    <name type="synonym">Osteoglossum formosum</name>
    <dbReference type="NCBI Taxonomy" id="113540"/>
    <lineage>
        <taxon>Eukaryota</taxon>
        <taxon>Metazoa</taxon>
        <taxon>Chordata</taxon>
        <taxon>Craniata</taxon>
        <taxon>Vertebrata</taxon>
        <taxon>Euteleostomi</taxon>
        <taxon>Actinopterygii</taxon>
        <taxon>Neopterygii</taxon>
        <taxon>Teleostei</taxon>
        <taxon>Osteoglossocephala</taxon>
        <taxon>Osteoglossomorpha</taxon>
        <taxon>Osteoglossiformes</taxon>
        <taxon>Osteoglossidae</taxon>
        <taxon>Scleropages</taxon>
    </lineage>
</organism>
<evidence type="ECO:0000259" key="4">
    <source>
        <dbReference type="PROSITE" id="PS50222"/>
    </source>
</evidence>